<feature type="domain" description="Response regulatory" evidence="2">
    <location>
        <begin position="2"/>
        <end position="120"/>
    </location>
</feature>
<dbReference type="PANTHER" id="PTHR33121:SF70">
    <property type="entry name" value="SIGNALING PROTEIN YKOW"/>
    <property type="match status" value="1"/>
</dbReference>
<dbReference type="PROSITE" id="PS50883">
    <property type="entry name" value="EAL"/>
    <property type="match status" value="1"/>
</dbReference>
<evidence type="ECO:0000256" key="1">
    <source>
        <dbReference type="PROSITE-ProRule" id="PRU00169"/>
    </source>
</evidence>
<dbReference type="InterPro" id="IPR050706">
    <property type="entry name" value="Cyclic-di-GMP_PDE-like"/>
</dbReference>
<dbReference type="CDD" id="cd00156">
    <property type="entry name" value="REC"/>
    <property type="match status" value="1"/>
</dbReference>
<sequence length="380" mass="42803">MKMLIVDDDDIQLTVLSSRLAQYGAVTCANSAAKALQLVKGEQYDIILFDVDMPEMDGIEFIVELGSMNVKSAVVICTGMGDAISNTIKIICKRFSFSTVGHLRKPYKDSQLVQEISRIRGLCKSMRSRMPKQSINGDEVLLALANREIKNYYQPKVRFADGKVIGFEVLARWIHPIKGFISPAEFLPHVERLSLDGELFDVILRNTIQDYEQGKLHYPVAININDRNLLREDFTDSFLETCQTHGVDPCYFTFELTEAHAYVESVCLLKNLARLRLNGIGISIDDFGTGSSSLTKLSSIPFTEIKIDRGFVKDCTHNPSHLNIVKTIRYLSQKLELRLVAEGVEDEVVFDELKRLGIEVCQGFLTGKPMPIEAVCMMYE</sequence>
<dbReference type="EMBL" id="BBMS01000001">
    <property type="protein sequence ID" value="GAL23843.1"/>
    <property type="molecule type" value="Genomic_DNA"/>
</dbReference>
<dbReference type="Pfam" id="PF00563">
    <property type="entry name" value="EAL"/>
    <property type="match status" value="1"/>
</dbReference>
<comment type="caution">
    <text evidence="4">The sequence shown here is derived from an EMBL/GenBank/DDBJ whole genome shotgun (WGS) entry which is preliminary data.</text>
</comment>
<dbReference type="SMART" id="SM00448">
    <property type="entry name" value="REC"/>
    <property type="match status" value="1"/>
</dbReference>
<dbReference type="Pfam" id="PF00072">
    <property type="entry name" value="Response_reg"/>
    <property type="match status" value="1"/>
</dbReference>
<dbReference type="Proteomes" id="UP000029223">
    <property type="component" value="Unassembled WGS sequence"/>
</dbReference>
<evidence type="ECO:0000313" key="5">
    <source>
        <dbReference type="Proteomes" id="UP000029223"/>
    </source>
</evidence>
<organism evidence="4 5">
    <name type="scientific">Vibrio variabilis</name>
    <dbReference type="NCBI Taxonomy" id="990271"/>
    <lineage>
        <taxon>Bacteria</taxon>
        <taxon>Pseudomonadati</taxon>
        <taxon>Pseudomonadota</taxon>
        <taxon>Gammaproteobacteria</taxon>
        <taxon>Vibrionales</taxon>
        <taxon>Vibrionaceae</taxon>
        <taxon>Vibrio</taxon>
    </lineage>
</organism>
<evidence type="ECO:0000313" key="4">
    <source>
        <dbReference type="EMBL" id="GAL23843.1"/>
    </source>
</evidence>
<name>A0ABQ0J508_9VIBR</name>
<feature type="modified residue" description="4-aspartylphosphate" evidence="1">
    <location>
        <position position="50"/>
    </location>
</feature>
<feature type="domain" description="EAL" evidence="3">
    <location>
        <begin position="133"/>
        <end position="380"/>
    </location>
</feature>
<dbReference type="InterPro" id="IPR001789">
    <property type="entry name" value="Sig_transdc_resp-reg_receiver"/>
</dbReference>
<accession>A0ABQ0J508</accession>
<keyword evidence="1" id="KW-0597">Phosphoprotein</keyword>
<gene>
    <name evidence="4" type="ORF">JCM19239_7797</name>
</gene>
<dbReference type="SUPFAM" id="SSF141868">
    <property type="entry name" value="EAL domain-like"/>
    <property type="match status" value="1"/>
</dbReference>
<dbReference type="InterPro" id="IPR035919">
    <property type="entry name" value="EAL_sf"/>
</dbReference>
<dbReference type="PROSITE" id="PS50110">
    <property type="entry name" value="RESPONSE_REGULATORY"/>
    <property type="match status" value="1"/>
</dbReference>
<dbReference type="SMART" id="SM00052">
    <property type="entry name" value="EAL"/>
    <property type="match status" value="1"/>
</dbReference>
<keyword evidence="5" id="KW-1185">Reference proteome</keyword>
<dbReference type="Gene3D" id="3.20.20.450">
    <property type="entry name" value="EAL domain"/>
    <property type="match status" value="1"/>
</dbReference>
<protein>
    <submittedName>
        <fullName evidence="4">Diguanylate cyclase</fullName>
    </submittedName>
</protein>
<evidence type="ECO:0000259" key="3">
    <source>
        <dbReference type="PROSITE" id="PS50883"/>
    </source>
</evidence>
<dbReference type="InterPro" id="IPR011006">
    <property type="entry name" value="CheY-like_superfamily"/>
</dbReference>
<reference evidence="5" key="1">
    <citation type="submission" date="2014-09" db="EMBL/GenBank/DDBJ databases">
        <title>Vibrio variabilis JCM 19239. (C206) whole genome shotgun sequence.</title>
        <authorList>
            <person name="Sawabe T."/>
            <person name="Meirelles P."/>
            <person name="Nakanishi M."/>
            <person name="Sayaka M."/>
            <person name="Hattori M."/>
            <person name="Ohkuma M."/>
        </authorList>
    </citation>
    <scope>NUCLEOTIDE SEQUENCE [LARGE SCALE GENOMIC DNA]</scope>
    <source>
        <strain evidence="5">JCM 19239</strain>
    </source>
</reference>
<evidence type="ECO:0000259" key="2">
    <source>
        <dbReference type="PROSITE" id="PS50110"/>
    </source>
</evidence>
<dbReference type="CDD" id="cd01948">
    <property type="entry name" value="EAL"/>
    <property type="match status" value="1"/>
</dbReference>
<dbReference type="PANTHER" id="PTHR33121">
    <property type="entry name" value="CYCLIC DI-GMP PHOSPHODIESTERASE PDEF"/>
    <property type="match status" value="1"/>
</dbReference>
<dbReference type="Gene3D" id="3.40.50.2300">
    <property type="match status" value="1"/>
</dbReference>
<dbReference type="InterPro" id="IPR001633">
    <property type="entry name" value="EAL_dom"/>
</dbReference>
<proteinExistence type="predicted"/>
<dbReference type="SUPFAM" id="SSF52172">
    <property type="entry name" value="CheY-like"/>
    <property type="match status" value="1"/>
</dbReference>